<gene>
    <name evidence="1" type="ORF">A5710_10455</name>
</gene>
<dbReference type="Proteomes" id="UP000093943">
    <property type="component" value="Unassembled WGS sequence"/>
</dbReference>
<evidence type="ECO:0000313" key="2">
    <source>
        <dbReference type="Proteomes" id="UP000093943"/>
    </source>
</evidence>
<evidence type="ECO:0000313" key="1">
    <source>
        <dbReference type="EMBL" id="OBI24754.1"/>
    </source>
</evidence>
<reference evidence="2" key="1">
    <citation type="submission" date="2016-06" db="EMBL/GenBank/DDBJ databases">
        <authorList>
            <person name="Sutton G."/>
            <person name="Brinkac L."/>
            <person name="Sanka R."/>
            <person name="Adams M."/>
            <person name="Lau E."/>
            <person name="Sam S."/>
            <person name="Sreng N."/>
            <person name="Him V."/>
            <person name="Kerleguer A."/>
            <person name="Cheng S."/>
        </authorList>
    </citation>
    <scope>NUCLEOTIDE SEQUENCE [LARGE SCALE GENOMIC DNA]</scope>
    <source>
        <strain evidence="2">E1876</strain>
    </source>
</reference>
<accession>A0A1A2XG29</accession>
<protein>
    <submittedName>
        <fullName evidence="1">Uncharacterized protein</fullName>
    </submittedName>
</protein>
<name>A0A1A2XG29_MYCSD</name>
<proteinExistence type="predicted"/>
<sequence length="60" mass="7253">MNISTLSWRPKIIWRLLRFYDWVVYHGYENDKCPYCYATSVIVNDVHWCSNNHTWEGDGV</sequence>
<organism evidence="1 2">
    <name type="scientific">Mycolicibacter sinensis (strain JDM601)</name>
    <name type="common">Mycobacterium sinense</name>
    <dbReference type="NCBI Taxonomy" id="875328"/>
    <lineage>
        <taxon>Bacteria</taxon>
        <taxon>Bacillati</taxon>
        <taxon>Actinomycetota</taxon>
        <taxon>Actinomycetes</taxon>
        <taxon>Mycobacteriales</taxon>
        <taxon>Mycobacteriaceae</taxon>
        <taxon>Mycolicibacter</taxon>
    </lineage>
</organism>
<dbReference type="EMBL" id="LZKG01000165">
    <property type="protein sequence ID" value="OBI24754.1"/>
    <property type="molecule type" value="Genomic_DNA"/>
</dbReference>
<comment type="caution">
    <text evidence="1">The sequence shown here is derived from an EMBL/GenBank/DDBJ whole genome shotgun (WGS) entry which is preliminary data.</text>
</comment>
<dbReference type="AlphaFoldDB" id="A0A1A2XG29"/>